<dbReference type="EMBL" id="FOIW01000002">
    <property type="protein sequence ID" value="SEW17111.1"/>
    <property type="molecule type" value="Genomic_DNA"/>
</dbReference>
<evidence type="ECO:0000313" key="2">
    <source>
        <dbReference type="Proteomes" id="UP000182125"/>
    </source>
</evidence>
<proteinExistence type="predicted"/>
<dbReference type="AlphaFoldDB" id="A0A1I0PRW4"/>
<gene>
    <name evidence="1" type="ORF">SAMN05216170_2030</name>
</gene>
<reference evidence="1 2" key="1">
    <citation type="submission" date="2016-10" db="EMBL/GenBank/DDBJ databases">
        <authorList>
            <person name="de Groot N.N."/>
        </authorList>
    </citation>
    <scope>NUCLEOTIDE SEQUENCE [LARGE SCALE GENOMIC DNA]</scope>
    <source>
        <strain evidence="1 2">OGL-20</strain>
    </source>
</reference>
<name>A0A1I0PRW4_9EURY</name>
<dbReference type="Proteomes" id="UP000182125">
    <property type="component" value="Unassembled WGS sequence"/>
</dbReference>
<protein>
    <submittedName>
        <fullName evidence="1">Uncharacterized protein</fullName>
    </submittedName>
</protein>
<accession>A0A1I0PRW4</accession>
<evidence type="ECO:0000313" key="1">
    <source>
        <dbReference type="EMBL" id="SEW17111.1"/>
    </source>
</evidence>
<sequence length="258" mass="28036">MTRDHEQLLFVKVTAYNATVNYTIYNLVYRAERSQYNFTLITKILTDPETGEYRAFVTGMNIAPHDKDKALPVGDTVLVLGNLTLSDYYWTLNKVLMKLRRGDETGWIWGRSAYELRHLSHLVRLKLPEYNSQGKLGYAIIMDSYSACSHICDLACTSAFTVICLAATASSGGWLGVACLLGGVFCTVGCNALCGSDWGWNTVISGGCSYACSELFIKAGVCGKLCPGFIPGCRSGCAAVLTPIFCPQICAAINALVS</sequence>
<organism evidence="1 2">
    <name type="scientific">Thermococcus thioreducens</name>
    <dbReference type="NCBI Taxonomy" id="277988"/>
    <lineage>
        <taxon>Archaea</taxon>
        <taxon>Methanobacteriati</taxon>
        <taxon>Methanobacteriota</taxon>
        <taxon>Thermococci</taxon>
        <taxon>Thermococcales</taxon>
        <taxon>Thermococcaceae</taxon>
        <taxon>Thermococcus</taxon>
    </lineage>
</organism>